<evidence type="ECO:0000256" key="6">
    <source>
        <dbReference type="RuleBase" id="RU000492"/>
    </source>
</evidence>
<dbReference type="PROSITE" id="PS00039">
    <property type="entry name" value="DEAD_ATP_HELICASE"/>
    <property type="match status" value="1"/>
</dbReference>
<proteinExistence type="inferred from homology"/>
<evidence type="ECO:0000313" key="11">
    <source>
        <dbReference type="Proteomes" id="UP000207598"/>
    </source>
</evidence>
<dbReference type="Proteomes" id="UP000207598">
    <property type="component" value="Unassembled WGS sequence"/>
</dbReference>
<dbReference type="GO" id="GO:0003724">
    <property type="term" value="F:RNA helicase activity"/>
    <property type="evidence" value="ECO:0007669"/>
    <property type="project" value="UniProtKB-EC"/>
</dbReference>
<dbReference type="GO" id="GO:0005524">
    <property type="term" value="F:ATP binding"/>
    <property type="evidence" value="ECO:0007669"/>
    <property type="project" value="UniProtKB-KW"/>
</dbReference>
<dbReference type="InterPro" id="IPR014001">
    <property type="entry name" value="Helicase_ATP-bd"/>
</dbReference>
<reference evidence="10 11" key="1">
    <citation type="submission" date="2017-05" db="EMBL/GenBank/DDBJ databases">
        <authorList>
            <person name="Song R."/>
            <person name="Chenine A.L."/>
            <person name="Ruprecht R.M."/>
        </authorList>
    </citation>
    <scope>NUCLEOTIDE SEQUENCE [LARGE SCALE GENOMIC DNA]</scope>
    <source>
        <strain evidence="10 11">CECT 8898</strain>
    </source>
</reference>
<dbReference type="CDD" id="cd00268">
    <property type="entry name" value="DEADc"/>
    <property type="match status" value="1"/>
</dbReference>
<dbReference type="SMART" id="SM00487">
    <property type="entry name" value="DEXDc"/>
    <property type="match status" value="1"/>
</dbReference>
<gene>
    <name evidence="10" type="primary">deaD</name>
    <name evidence="10" type="ORF">MAA8898_04036</name>
</gene>
<feature type="region of interest" description="Disordered" evidence="7">
    <location>
        <begin position="551"/>
        <end position="794"/>
    </location>
</feature>
<dbReference type="GO" id="GO:0005829">
    <property type="term" value="C:cytosol"/>
    <property type="evidence" value="ECO:0007669"/>
    <property type="project" value="TreeGrafter"/>
</dbReference>
<keyword evidence="2 6" id="KW-0378">Hydrolase</keyword>
<dbReference type="Gene3D" id="3.30.70.330">
    <property type="match status" value="1"/>
</dbReference>
<keyword evidence="1 6" id="KW-0547">Nucleotide-binding</keyword>
<evidence type="ECO:0000259" key="9">
    <source>
        <dbReference type="PROSITE" id="PS51194"/>
    </source>
</evidence>
<protein>
    <submittedName>
        <fullName evidence="10">ATP-dependent RNA helicase DeaD</fullName>
        <ecNumber evidence="10">3.6.4.13</ecNumber>
    </submittedName>
</protein>
<feature type="compositionally biased region" description="Basic and acidic residues" evidence="7">
    <location>
        <begin position="638"/>
        <end position="652"/>
    </location>
</feature>
<organism evidence="10 11">
    <name type="scientific">Maliponia aquimaris</name>
    <dbReference type="NCBI Taxonomy" id="1673631"/>
    <lineage>
        <taxon>Bacteria</taxon>
        <taxon>Pseudomonadati</taxon>
        <taxon>Pseudomonadota</taxon>
        <taxon>Alphaproteobacteria</taxon>
        <taxon>Rhodobacterales</taxon>
        <taxon>Paracoccaceae</taxon>
        <taxon>Maliponia</taxon>
    </lineage>
</organism>
<dbReference type="GO" id="GO:0003676">
    <property type="term" value="F:nucleic acid binding"/>
    <property type="evidence" value="ECO:0007669"/>
    <property type="project" value="InterPro"/>
</dbReference>
<keyword evidence="3 6" id="KW-0347">Helicase</keyword>
<dbReference type="Pfam" id="PF00271">
    <property type="entry name" value="Helicase_C"/>
    <property type="match status" value="1"/>
</dbReference>
<dbReference type="PROSITE" id="PS51192">
    <property type="entry name" value="HELICASE_ATP_BIND_1"/>
    <property type="match status" value="1"/>
</dbReference>
<evidence type="ECO:0000256" key="7">
    <source>
        <dbReference type="SAM" id="MobiDB-lite"/>
    </source>
</evidence>
<feature type="domain" description="Helicase ATP-binding" evidence="8">
    <location>
        <begin position="55"/>
        <end position="231"/>
    </location>
</feature>
<keyword evidence="4 6" id="KW-0067">ATP-binding</keyword>
<dbReference type="SMART" id="SM00490">
    <property type="entry name" value="HELICc"/>
    <property type="match status" value="1"/>
</dbReference>
<dbReference type="InterPro" id="IPR012677">
    <property type="entry name" value="Nucleotide-bd_a/b_plait_sf"/>
</dbReference>
<feature type="compositionally biased region" description="Low complexity" evidence="7">
    <location>
        <begin position="607"/>
        <end position="637"/>
    </location>
</feature>
<evidence type="ECO:0000256" key="2">
    <source>
        <dbReference type="ARBA" id="ARBA00022801"/>
    </source>
</evidence>
<dbReference type="InterPro" id="IPR000629">
    <property type="entry name" value="RNA-helicase_DEAD-box_CS"/>
</dbReference>
<evidence type="ECO:0000259" key="8">
    <source>
        <dbReference type="PROSITE" id="PS51192"/>
    </source>
</evidence>
<dbReference type="InterPro" id="IPR027417">
    <property type="entry name" value="P-loop_NTPase"/>
</dbReference>
<sequence>MGLCARFALPKRRPRAALPDPDLDRRKEADVKQALRDALDDRGYTTLTPVQEAVLAPELEGRDMLVSAQTGSGKTLGFGLAIAPVLLGEGESFETAGAPLALVIAPTRELALQVKRELSWLYARAGAVLASCVGGMDMRDERRALGRGAHVVVATPGRLRDHIMRQSIDLSQLRAVVLDEADEMLDLGFREDLEFILGESPTERQTLLFSATVPDAIAKLAKSYQRNAERVVAKSDSVQHADIAYRAMMVADSDAENAVINTLRYYEAPNALVFGNTRAMVNRLTTRLSNRGFHVVALSGELSQAERSHALQAMRDGRARVCVATDVAARGIDLPNLELVVHAELPSNHETLLHRSGRTGRAGRKGVSALIVTRKSRKKAERILNWAKVQADWGDAPSADEVRARDEDRLFAAPEWQEPVPESDEELAGKLVAAFTPEQLAAAFLRMYQSVRSAPEELSDLDSSAPTPRQEFGASVWFSIEGGRVAGAEPRRILPMICNAGNLTKDDIGAIRIREDKSLVQIRESSVPVFLAGLGAEMVLPEGQKVTQLAEAPAFTRNDRPVGSKPPGKGPRAARPADVKPPRPPKGDRPERPAAKRARPVQEDAPGDAAPAAPAAAPVAESHPAPSVSEAPAAAPRAPEERPAEQPKERPAKPRATGAKPYAKDGEKPARPASKRPRADGEAWSGSKPARRGAEDRPAAGAKRPRPAKDYANAADTSARFVPPKKRRAPDGEAGTEPPRRPREDRPKDRPFKSADRPKGPPPPPGKPSSKKNKARADAKKPGGFAGKPPRKKP</sequence>
<dbReference type="Pfam" id="PF00270">
    <property type="entry name" value="DEAD"/>
    <property type="match status" value="1"/>
</dbReference>
<dbReference type="InterPro" id="IPR005580">
    <property type="entry name" value="DbpA/CsdA_RNA-bd_dom"/>
</dbReference>
<evidence type="ECO:0000313" key="10">
    <source>
        <dbReference type="EMBL" id="SMX48674.1"/>
    </source>
</evidence>
<keyword evidence="11" id="KW-1185">Reference proteome</keyword>
<evidence type="ECO:0000256" key="5">
    <source>
        <dbReference type="ARBA" id="ARBA00038437"/>
    </source>
</evidence>
<dbReference type="InterPro" id="IPR050079">
    <property type="entry name" value="DEAD_box_RNA_helicase"/>
</dbReference>
<dbReference type="EC" id="3.6.4.13" evidence="10"/>
<evidence type="ECO:0000256" key="4">
    <source>
        <dbReference type="ARBA" id="ARBA00022840"/>
    </source>
</evidence>
<feature type="compositionally biased region" description="Basic and acidic residues" evidence="7">
    <location>
        <begin position="575"/>
        <end position="594"/>
    </location>
</feature>
<dbReference type="SUPFAM" id="SSF52540">
    <property type="entry name" value="P-loop containing nucleoside triphosphate hydrolases"/>
    <property type="match status" value="1"/>
</dbReference>
<name>A0A238L0Q5_9RHOB</name>
<dbReference type="GO" id="GO:0016787">
    <property type="term" value="F:hydrolase activity"/>
    <property type="evidence" value="ECO:0007669"/>
    <property type="project" value="UniProtKB-KW"/>
</dbReference>
<feature type="domain" description="Helicase C-terminal" evidence="9">
    <location>
        <begin position="261"/>
        <end position="428"/>
    </location>
</feature>
<evidence type="ECO:0000256" key="1">
    <source>
        <dbReference type="ARBA" id="ARBA00022741"/>
    </source>
</evidence>
<feature type="compositionally biased region" description="Basic and acidic residues" evidence="7">
    <location>
        <begin position="738"/>
        <end position="759"/>
    </location>
</feature>
<dbReference type="CDD" id="cd12252">
    <property type="entry name" value="RRM_DbpA"/>
    <property type="match status" value="1"/>
</dbReference>
<dbReference type="PANTHER" id="PTHR47959">
    <property type="entry name" value="ATP-DEPENDENT RNA HELICASE RHLE-RELATED"/>
    <property type="match status" value="1"/>
</dbReference>
<evidence type="ECO:0000256" key="3">
    <source>
        <dbReference type="ARBA" id="ARBA00022806"/>
    </source>
</evidence>
<dbReference type="CDD" id="cd18787">
    <property type="entry name" value="SF2_C_DEAD"/>
    <property type="match status" value="1"/>
</dbReference>
<dbReference type="EMBL" id="FXYF01000014">
    <property type="protein sequence ID" value="SMX48674.1"/>
    <property type="molecule type" value="Genomic_DNA"/>
</dbReference>
<dbReference type="InterPro" id="IPR011545">
    <property type="entry name" value="DEAD/DEAH_box_helicase_dom"/>
</dbReference>
<dbReference type="Gene3D" id="3.40.50.300">
    <property type="entry name" value="P-loop containing nucleotide triphosphate hydrolases"/>
    <property type="match status" value="2"/>
</dbReference>
<dbReference type="PANTHER" id="PTHR47959:SF1">
    <property type="entry name" value="ATP-DEPENDENT RNA HELICASE DBPA"/>
    <property type="match status" value="1"/>
</dbReference>
<dbReference type="PROSITE" id="PS51194">
    <property type="entry name" value="HELICASE_CTER"/>
    <property type="match status" value="1"/>
</dbReference>
<accession>A0A238L0Q5</accession>
<dbReference type="InterPro" id="IPR044742">
    <property type="entry name" value="DEAD/DEAH_RhlB"/>
</dbReference>
<dbReference type="InterPro" id="IPR001650">
    <property type="entry name" value="Helicase_C-like"/>
</dbReference>
<dbReference type="AlphaFoldDB" id="A0A238L0Q5"/>
<dbReference type="Pfam" id="PF03880">
    <property type="entry name" value="DbpA"/>
    <property type="match status" value="1"/>
</dbReference>
<feature type="compositionally biased region" description="Low complexity" evidence="7">
    <location>
        <begin position="565"/>
        <end position="574"/>
    </location>
</feature>
<comment type="similarity">
    <text evidence="5 6">Belongs to the DEAD box helicase family.</text>
</comment>